<dbReference type="RefSeq" id="XP_016974125.2">
    <property type="nucleotide sequence ID" value="XM_017118636.2"/>
</dbReference>
<name>A0ABM5H3Z4_DRORH</name>
<dbReference type="EnsemblMetazoa" id="XM_017118636.2">
    <property type="protein sequence ID" value="XP_016974125.2"/>
    <property type="gene ID" value="LOC108040941"/>
</dbReference>
<feature type="domain" description="OTU" evidence="1">
    <location>
        <begin position="30"/>
        <end position="151"/>
    </location>
</feature>
<dbReference type="PANTHER" id="PTHR12419:SF115">
    <property type="entry name" value="PROTEIN OVARIAN TUMOR LOCUS-RELATED"/>
    <property type="match status" value="1"/>
</dbReference>
<dbReference type="GeneID" id="108040941"/>
<dbReference type="SUPFAM" id="SSF54001">
    <property type="entry name" value="Cysteine proteinases"/>
    <property type="match status" value="1"/>
</dbReference>
<organism evidence="2 3">
    <name type="scientific">Drosophila rhopaloa</name>
    <name type="common">Fruit fly</name>
    <dbReference type="NCBI Taxonomy" id="1041015"/>
    <lineage>
        <taxon>Eukaryota</taxon>
        <taxon>Metazoa</taxon>
        <taxon>Ecdysozoa</taxon>
        <taxon>Arthropoda</taxon>
        <taxon>Hexapoda</taxon>
        <taxon>Insecta</taxon>
        <taxon>Pterygota</taxon>
        <taxon>Neoptera</taxon>
        <taxon>Endopterygota</taxon>
        <taxon>Diptera</taxon>
        <taxon>Brachycera</taxon>
        <taxon>Muscomorpha</taxon>
        <taxon>Ephydroidea</taxon>
        <taxon>Drosophilidae</taxon>
        <taxon>Drosophila</taxon>
        <taxon>Sophophora</taxon>
    </lineage>
</organism>
<reference evidence="2" key="2">
    <citation type="submission" date="2025-05" db="UniProtKB">
        <authorList>
            <consortium name="EnsemblMetazoa"/>
        </authorList>
    </citation>
    <scope>IDENTIFICATION</scope>
</reference>
<dbReference type="PANTHER" id="PTHR12419">
    <property type="entry name" value="OTU DOMAIN CONTAINING PROTEIN"/>
    <property type="match status" value="1"/>
</dbReference>
<dbReference type="CDD" id="cd22753">
    <property type="entry name" value="OTU_ALG13-like"/>
    <property type="match status" value="1"/>
</dbReference>
<dbReference type="InterPro" id="IPR003323">
    <property type="entry name" value="OTU_dom"/>
</dbReference>
<dbReference type="Proteomes" id="UP001652680">
    <property type="component" value="Unassembled WGS sequence"/>
</dbReference>
<dbReference type="Pfam" id="PF02338">
    <property type="entry name" value="OTU"/>
    <property type="match status" value="1"/>
</dbReference>
<evidence type="ECO:0000259" key="1">
    <source>
        <dbReference type="PROSITE" id="PS50802"/>
    </source>
</evidence>
<dbReference type="CDD" id="cd20380">
    <property type="entry name" value="Tudor_TDRD13-like"/>
    <property type="match status" value="1"/>
</dbReference>
<dbReference type="InterPro" id="IPR049769">
    <property type="entry name" value="OTU_OTU"/>
</dbReference>
<protein>
    <recommendedName>
        <fullName evidence="1">OTU domain-containing protein</fullName>
    </recommendedName>
</protein>
<proteinExistence type="predicted"/>
<sequence>MMSGILKRTVCPGSKAAPDPIDRFLEQHLLFRKHVVMDASSLFRVVAEQVYDTQMLHYEVRMECVRYMFRKRRSFQRYISGDYDEYLWQLEKTKTKGTLLELRVLCHLYRRNVVIHEAYDLGKLLIFREDYPETLRIFVDRQEHFDTVLTMSDIEIAAVCQAVAFKMLYKMVFRLPDVNLAVEWMLYPQTFKWGTDMEFDPRGNVIRLLCSNGRSFKLDPPERTLCVLKNYKDCPFHNRKLELGQENFRSMPVSCMRRILEQNCLPFCYMAAKSMDPYMYRNVELNCLNAYRREAKSLNIYTGDYNFRVGAKCLVELEPNKHGELSICHIQAINKDMSACEVFVEGQGKLLSVPFDTVHPLPPDEFKPWDRLPKRRINLPRRVKMSFMKRQFLQLENASNSQYRRQNKQGENFKMESPTNHTKWETVTNQSPPLPPPPVQDIQLSSLPHQIFGMGPPKPRLITPPKPRFITPSPMVIPRPVFVQGPPPIFRPPGLMHYDRAFMQPRHLIIRPPGAFVLFAPPGTPPPPGMIPIVIGDMIQPHYVPDPHSA</sequence>
<reference evidence="3" key="1">
    <citation type="journal article" date="2021" name="Elife">
        <title>Highly contiguous assemblies of 101 drosophilid genomes.</title>
        <authorList>
            <person name="Kim B.Y."/>
            <person name="Wang J.R."/>
            <person name="Miller D.E."/>
            <person name="Barmina O."/>
            <person name="Delaney E."/>
            <person name="Thompson A."/>
            <person name="Comeault A.A."/>
            <person name="Peede D."/>
            <person name="D'Agostino E.R."/>
            <person name="Pelaez J."/>
            <person name="Aguilar J.M."/>
            <person name="Haji D."/>
            <person name="Matsunaga T."/>
            <person name="Armstrong E.E."/>
            <person name="Zych M."/>
            <person name="Ogawa Y."/>
            <person name="Stamenkovic-Radak M."/>
            <person name="Jelic M."/>
            <person name="Veselinovic M.S."/>
            <person name="Tanaskovic M."/>
            <person name="Eric P."/>
            <person name="Gao J.J."/>
            <person name="Katoh T.K."/>
            <person name="Toda M.J."/>
            <person name="Watabe H."/>
            <person name="Watada M."/>
            <person name="Davis J.S."/>
            <person name="Moyle L.C."/>
            <person name="Manoli G."/>
            <person name="Bertolini E."/>
            <person name="Kostal V."/>
            <person name="Hawley R.S."/>
            <person name="Takahashi A."/>
            <person name="Jones C.D."/>
            <person name="Price D.K."/>
            <person name="Whiteman N."/>
            <person name="Kopp A."/>
            <person name="Matute D.R."/>
            <person name="Petrov D.A."/>
        </authorList>
    </citation>
    <scope>NUCLEOTIDE SEQUENCE [LARGE SCALE GENOMIC DNA]</scope>
</reference>
<evidence type="ECO:0000313" key="3">
    <source>
        <dbReference type="Proteomes" id="UP001652680"/>
    </source>
</evidence>
<dbReference type="PROSITE" id="PS50802">
    <property type="entry name" value="OTU"/>
    <property type="match status" value="1"/>
</dbReference>
<keyword evidence="3" id="KW-1185">Reference proteome</keyword>
<evidence type="ECO:0000313" key="2">
    <source>
        <dbReference type="EnsemblMetazoa" id="XP_016974125.2"/>
    </source>
</evidence>
<dbReference type="InterPro" id="IPR049770">
    <property type="entry name" value="OTU_Tudor"/>
</dbReference>
<accession>A0ABM5H3Z4</accession>
<dbReference type="InterPro" id="IPR050704">
    <property type="entry name" value="Peptidase_C85-like"/>
</dbReference>
<dbReference type="Gene3D" id="3.90.70.80">
    <property type="match status" value="1"/>
</dbReference>
<dbReference type="InterPro" id="IPR038765">
    <property type="entry name" value="Papain-like_cys_pep_sf"/>
</dbReference>